<keyword evidence="2" id="KW-1133">Transmembrane helix</keyword>
<feature type="compositionally biased region" description="Low complexity" evidence="1">
    <location>
        <begin position="64"/>
        <end position="86"/>
    </location>
</feature>
<keyword evidence="4" id="KW-1185">Reference proteome</keyword>
<sequence>MIFFNQSSPCDTTISFVLPLIAIILLVIALCILYATVKIADTLQRTSDQLIHLPKPGKELSPQVATPSEPSAPAVASGSAAAPPSASRREAAKHSAAEKIGPSLTSRRETMKRSPAEQPETLPVSRHEEELRRPHADRTDSRPVRYSARSAVPWLGFGREMPNLLLDGPSLGQLFRTYFDMLTEEYGRYRDHQRRNMEQDHL</sequence>
<dbReference type="Proteomes" id="UP000076881">
    <property type="component" value="Unassembled WGS sequence"/>
</dbReference>
<feature type="compositionally biased region" description="Basic and acidic residues" evidence="1">
    <location>
        <begin position="87"/>
        <end position="97"/>
    </location>
</feature>
<protein>
    <submittedName>
        <fullName evidence="3">Uncharacterized protein</fullName>
    </submittedName>
</protein>
<evidence type="ECO:0000256" key="1">
    <source>
        <dbReference type="SAM" id="MobiDB-lite"/>
    </source>
</evidence>
<keyword evidence="2" id="KW-0472">Membrane</keyword>
<name>A0A168GFM7_CORDF</name>
<reference evidence="3 4" key="1">
    <citation type="journal article" date="2016" name="Genome Biol. Evol.">
        <title>Divergent and convergent evolution of fungal pathogenicity.</title>
        <authorList>
            <person name="Shang Y."/>
            <person name="Xiao G."/>
            <person name="Zheng P."/>
            <person name="Cen K."/>
            <person name="Zhan S."/>
            <person name="Wang C."/>
        </authorList>
    </citation>
    <scope>NUCLEOTIDE SEQUENCE [LARGE SCALE GENOMIC DNA]</scope>
    <source>
        <strain evidence="3 4">RCEF 1005</strain>
    </source>
</reference>
<keyword evidence="2" id="KW-0812">Transmembrane</keyword>
<dbReference type="EMBL" id="AZHF01000004">
    <property type="protein sequence ID" value="OAA76427.1"/>
    <property type="molecule type" value="Genomic_DNA"/>
</dbReference>
<evidence type="ECO:0000313" key="3">
    <source>
        <dbReference type="EMBL" id="OAA76427.1"/>
    </source>
</evidence>
<organism evidence="3 4">
    <name type="scientific">Akanthomyces lecanii RCEF 1005</name>
    <dbReference type="NCBI Taxonomy" id="1081108"/>
    <lineage>
        <taxon>Eukaryota</taxon>
        <taxon>Fungi</taxon>
        <taxon>Dikarya</taxon>
        <taxon>Ascomycota</taxon>
        <taxon>Pezizomycotina</taxon>
        <taxon>Sordariomycetes</taxon>
        <taxon>Hypocreomycetidae</taxon>
        <taxon>Hypocreales</taxon>
        <taxon>Cordycipitaceae</taxon>
        <taxon>Akanthomyces</taxon>
        <taxon>Cordyceps confragosa</taxon>
    </lineage>
</organism>
<accession>A0A168GFM7</accession>
<feature type="transmembrane region" description="Helical" evidence="2">
    <location>
        <begin position="16"/>
        <end position="37"/>
    </location>
</feature>
<feature type="compositionally biased region" description="Basic and acidic residues" evidence="1">
    <location>
        <begin position="125"/>
        <end position="143"/>
    </location>
</feature>
<dbReference type="AlphaFoldDB" id="A0A168GFM7"/>
<evidence type="ECO:0000256" key="2">
    <source>
        <dbReference type="SAM" id="Phobius"/>
    </source>
</evidence>
<proteinExistence type="predicted"/>
<feature type="region of interest" description="Disordered" evidence="1">
    <location>
        <begin position="54"/>
        <end position="144"/>
    </location>
</feature>
<evidence type="ECO:0000313" key="4">
    <source>
        <dbReference type="Proteomes" id="UP000076881"/>
    </source>
</evidence>
<gene>
    <name evidence="3" type="ORF">LEL_06111</name>
</gene>
<feature type="compositionally biased region" description="Basic and acidic residues" evidence="1">
    <location>
        <begin position="106"/>
        <end position="115"/>
    </location>
</feature>
<comment type="caution">
    <text evidence="3">The sequence shown here is derived from an EMBL/GenBank/DDBJ whole genome shotgun (WGS) entry which is preliminary data.</text>
</comment>